<dbReference type="EMBL" id="BAABGY010000019">
    <property type="protein sequence ID" value="GAA4344534.1"/>
    <property type="molecule type" value="Genomic_DNA"/>
</dbReference>
<keyword evidence="3" id="KW-1185">Reference proteome</keyword>
<dbReference type="Proteomes" id="UP001501725">
    <property type="component" value="Unassembled WGS sequence"/>
</dbReference>
<evidence type="ECO:0008006" key="4">
    <source>
        <dbReference type="Google" id="ProtNLM"/>
    </source>
</evidence>
<feature type="chain" id="PRO_5046065756" description="DUF3298 domain-containing protein" evidence="1">
    <location>
        <begin position="19"/>
        <end position="176"/>
    </location>
</feature>
<organism evidence="2 3">
    <name type="scientific">Flaviaesturariibacter amylovorans</name>
    <dbReference type="NCBI Taxonomy" id="1084520"/>
    <lineage>
        <taxon>Bacteria</taxon>
        <taxon>Pseudomonadati</taxon>
        <taxon>Bacteroidota</taxon>
        <taxon>Chitinophagia</taxon>
        <taxon>Chitinophagales</taxon>
        <taxon>Chitinophagaceae</taxon>
        <taxon>Flaviaestuariibacter</taxon>
    </lineage>
</organism>
<comment type="caution">
    <text evidence="2">The sequence shown here is derived from an EMBL/GenBank/DDBJ whole genome shotgun (WGS) entry which is preliminary data.</text>
</comment>
<reference evidence="3" key="1">
    <citation type="journal article" date="2019" name="Int. J. Syst. Evol. Microbiol.">
        <title>The Global Catalogue of Microorganisms (GCM) 10K type strain sequencing project: providing services to taxonomists for standard genome sequencing and annotation.</title>
        <authorList>
            <consortium name="The Broad Institute Genomics Platform"/>
            <consortium name="The Broad Institute Genome Sequencing Center for Infectious Disease"/>
            <person name="Wu L."/>
            <person name="Ma J."/>
        </authorList>
    </citation>
    <scope>NUCLEOTIDE SEQUENCE [LARGE SCALE GENOMIC DNA]</scope>
    <source>
        <strain evidence="3">JCM 17919</strain>
    </source>
</reference>
<evidence type="ECO:0000313" key="2">
    <source>
        <dbReference type="EMBL" id="GAA4344534.1"/>
    </source>
</evidence>
<protein>
    <recommendedName>
        <fullName evidence="4">DUF3298 domain-containing protein</fullName>
    </recommendedName>
</protein>
<gene>
    <name evidence="2" type="ORF">GCM10023184_45950</name>
</gene>
<evidence type="ECO:0000256" key="1">
    <source>
        <dbReference type="SAM" id="SignalP"/>
    </source>
</evidence>
<evidence type="ECO:0000313" key="3">
    <source>
        <dbReference type="Proteomes" id="UP001501725"/>
    </source>
</evidence>
<accession>A0ABP8HU67</accession>
<sequence>MHVLMLFFLLMLTTAAGAQAPRVRCTERQVKSNDPEIKDPVLRTTCYLGSYRFIETAFPDYAGRYVEREHSVFVRVQGRWQRTTNSRVFNGRQGELLARINRGIREEWEGFRADSNTRDCMEGVAAPPRYGMNDLAISFHDGAIWFSVEWDVPMACRAVGGAIITFPLKDVAQYLR</sequence>
<proteinExistence type="predicted"/>
<name>A0ABP8HU67_9BACT</name>
<keyword evidence="1" id="KW-0732">Signal</keyword>
<feature type="signal peptide" evidence="1">
    <location>
        <begin position="1"/>
        <end position="18"/>
    </location>
</feature>